<proteinExistence type="predicted"/>
<organism evidence="2 3">
    <name type="scientific">Coniochaeta pulveracea</name>
    <dbReference type="NCBI Taxonomy" id="177199"/>
    <lineage>
        <taxon>Eukaryota</taxon>
        <taxon>Fungi</taxon>
        <taxon>Dikarya</taxon>
        <taxon>Ascomycota</taxon>
        <taxon>Pezizomycotina</taxon>
        <taxon>Sordariomycetes</taxon>
        <taxon>Sordariomycetidae</taxon>
        <taxon>Coniochaetales</taxon>
        <taxon>Coniochaetaceae</taxon>
        <taxon>Coniochaeta</taxon>
    </lineage>
</organism>
<feature type="region of interest" description="Disordered" evidence="1">
    <location>
        <begin position="55"/>
        <end position="87"/>
    </location>
</feature>
<gene>
    <name evidence="2" type="ORF">DL546_000562</name>
</gene>
<evidence type="ECO:0008006" key="4">
    <source>
        <dbReference type="Google" id="ProtNLM"/>
    </source>
</evidence>
<evidence type="ECO:0000313" key="2">
    <source>
        <dbReference type="EMBL" id="RKU46196.1"/>
    </source>
</evidence>
<feature type="region of interest" description="Disordered" evidence="1">
    <location>
        <begin position="232"/>
        <end position="261"/>
    </location>
</feature>
<reference evidence="2 3" key="1">
    <citation type="submission" date="2018-08" db="EMBL/GenBank/DDBJ databases">
        <title>Draft genome of the lignicolous fungus Coniochaeta pulveracea.</title>
        <authorList>
            <person name="Borstlap C.J."/>
            <person name="De Witt R.N."/>
            <person name="Botha A."/>
            <person name="Volschenk H."/>
        </authorList>
    </citation>
    <scope>NUCLEOTIDE SEQUENCE [LARGE SCALE GENOMIC DNA]</scope>
    <source>
        <strain evidence="2 3">CAB683</strain>
    </source>
</reference>
<dbReference type="OrthoDB" id="5278911at2759"/>
<accession>A0A420YE83</accession>
<dbReference type="STRING" id="177199.A0A420YE83"/>
<evidence type="ECO:0000313" key="3">
    <source>
        <dbReference type="Proteomes" id="UP000275385"/>
    </source>
</evidence>
<dbReference type="Proteomes" id="UP000275385">
    <property type="component" value="Unassembled WGS sequence"/>
</dbReference>
<dbReference type="EMBL" id="QVQW01000015">
    <property type="protein sequence ID" value="RKU46196.1"/>
    <property type="molecule type" value="Genomic_DNA"/>
</dbReference>
<keyword evidence="3" id="KW-1185">Reference proteome</keyword>
<comment type="caution">
    <text evidence="2">The sequence shown here is derived from an EMBL/GenBank/DDBJ whole genome shotgun (WGS) entry which is preliminary data.</text>
</comment>
<evidence type="ECO:0000256" key="1">
    <source>
        <dbReference type="SAM" id="MobiDB-lite"/>
    </source>
</evidence>
<feature type="compositionally biased region" description="Low complexity" evidence="1">
    <location>
        <begin position="252"/>
        <end position="261"/>
    </location>
</feature>
<sequence length="456" mass="50032">MTRSVLDHPRSVNERLAELRRLTLRTQIPSGHTSLYVAPGSPSLPPAVRRILQLPETPAPPPRRPVRPSRHGPRPPPGPAAPPSWMSRPERAVLAISSSSKQDSQYTYHDLPGAYHPARGSLLDMVLRQLVADWEFQKSYNRYYLFELPTHLRATLIGYLARCHSKGVSISDLRAILLACPSEDTDQADGGDGPPPTPIHHTVNEELTSLNLTGSVGRSLKLRELTDLLFPTKTTKPLPPTPDDLEESWDAPSSSSFSRPSAMIRPLAPNLTHLSLAITPSSASTVSWRQLLSFSTHFPTLTHLSLANWPEPCLTPNAKNTAASFTNAVTGRSVQYGGTGPYSHSLDEDWSEAVLILRRLARNLYGLEWLDLSGCAGWALPGLTSTAEGVKVDWVGDWGKVETVMLWPSVREDGSSELGKELYEKEVGAARILERHIRGQRGGVGKMITVETVQSS</sequence>
<dbReference type="AlphaFoldDB" id="A0A420YE83"/>
<name>A0A420YE83_9PEZI</name>
<protein>
    <recommendedName>
        <fullName evidence="4">Tafazzin</fullName>
    </recommendedName>
</protein>
<feature type="compositionally biased region" description="Basic residues" evidence="1">
    <location>
        <begin position="64"/>
        <end position="73"/>
    </location>
</feature>